<feature type="non-terminal residue" evidence="4">
    <location>
        <position position="1"/>
    </location>
</feature>
<feature type="chain" id="PRO_5043405836" description="EGF-like domain-containing protein" evidence="2">
    <location>
        <begin position="27"/>
        <end position="318"/>
    </location>
</feature>
<gene>
    <name evidence="4" type="ORF">PENTCL1PPCAC_194</name>
</gene>
<keyword evidence="1" id="KW-1133">Transmembrane helix</keyword>
<keyword evidence="5" id="KW-1185">Reference proteome</keyword>
<evidence type="ECO:0000256" key="2">
    <source>
        <dbReference type="SAM" id="SignalP"/>
    </source>
</evidence>
<keyword evidence="2" id="KW-0732">Signal</keyword>
<dbReference type="InterPro" id="IPR000742">
    <property type="entry name" value="EGF"/>
</dbReference>
<evidence type="ECO:0000313" key="4">
    <source>
        <dbReference type="EMBL" id="GMS78019.1"/>
    </source>
</evidence>
<feature type="transmembrane region" description="Helical" evidence="1">
    <location>
        <begin position="265"/>
        <end position="288"/>
    </location>
</feature>
<comment type="caution">
    <text evidence="4">The sequence shown here is derived from an EMBL/GenBank/DDBJ whole genome shotgun (WGS) entry which is preliminary data.</text>
</comment>
<feature type="signal peptide" evidence="2">
    <location>
        <begin position="1"/>
        <end position="26"/>
    </location>
</feature>
<feature type="domain" description="EGF-like" evidence="3">
    <location>
        <begin position="211"/>
        <end position="222"/>
    </location>
</feature>
<feature type="non-terminal residue" evidence="4">
    <location>
        <position position="318"/>
    </location>
</feature>
<evidence type="ECO:0000256" key="1">
    <source>
        <dbReference type="SAM" id="Phobius"/>
    </source>
</evidence>
<evidence type="ECO:0000313" key="5">
    <source>
        <dbReference type="Proteomes" id="UP001432027"/>
    </source>
</evidence>
<evidence type="ECO:0000259" key="3">
    <source>
        <dbReference type="PROSITE" id="PS00022"/>
    </source>
</evidence>
<organism evidence="4 5">
    <name type="scientific">Pristionchus entomophagus</name>
    <dbReference type="NCBI Taxonomy" id="358040"/>
    <lineage>
        <taxon>Eukaryota</taxon>
        <taxon>Metazoa</taxon>
        <taxon>Ecdysozoa</taxon>
        <taxon>Nematoda</taxon>
        <taxon>Chromadorea</taxon>
        <taxon>Rhabditida</taxon>
        <taxon>Rhabditina</taxon>
        <taxon>Diplogasteromorpha</taxon>
        <taxon>Diplogasteroidea</taxon>
        <taxon>Neodiplogasteridae</taxon>
        <taxon>Pristionchus</taxon>
    </lineage>
</organism>
<dbReference type="Proteomes" id="UP001432027">
    <property type="component" value="Unassembled WGS sequence"/>
</dbReference>
<protein>
    <recommendedName>
        <fullName evidence="3">EGF-like domain-containing protein</fullName>
    </recommendedName>
</protein>
<keyword evidence="1" id="KW-0472">Membrane</keyword>
<keyword evidence="1" id="KW-0812">Transmembrane</keyword>
<accession>A0AAV5S6Z9</accession>
<dbReference type="AlphaFoldDB" id="A0AAV5S6Z9"/>
<proteinExistence type="predicted"/>
<sequence length="318" mass="36067">CTSTMGPLQFALLLLLFHISVQQVHGLVLLTIHLRPFADLEWNRYIVCLQPNNSTIGDECIVNYTTWTFDADKLHRPRGGHDHQIIDLPWEEEMFLKIRATKPRPKIFNWTFRDSKSEQVAFLNVTELTAKHGTLRTGTKDGAKVFGSLDVFFSLSCVRGFIAANCSIGCNAARAICNKDTGEYTCHDGWTGEYCKYPYCMNNGNYFEGNCTCLPYWTGARCNLIESHDDCVIRGACPGLNLTSESHDDCVRRSACHELPRLTSLHFTMILFISLIILIIVTNVLMLLRRSRTLRKPIVTDSMKSSHYSLSIDESERS</sequence>
<name>A0AAV5S6Z9_9BILA</name>
<dbReference type="EMBL" id="BTSX01000001">
    <property type="protein sequence ID" value="GMS78019.1"/>
    <property type="molecule type" value="Genomic_DNA"/>
</dbReference>
<dbReference type="PROSITE" id="PS00022">
    <property type="entry name" value="EGF_1"/>
    <property type="match status" value="1"/>
</dbReference>
<reference evidence="4" key="1">
    <citation type="submission" date="2023-10" db="EMBL/GenBank/DDBJ databases">
        <title>Genome assembly of Pristionchus species.</title>
        <authorList>
            <person name="Yoshida K."/>
            <person name="Sommer R.J."/>
        </authorList>
    </citation>
    <scope>NUCLEOTIDE SEQUENCE</scope>
    <source>
        <strain evidence="4">RS0144</strain>
    </source>
</reference>